<organism evidence="1 2">
    <name type="scientific">Anoxybacterium hadale</name>
    <dbReference type="NCBI Taxonomy" id="3408580"/>
    <lineage>
        <taxon>Bacteria</taxon>
        <taxon>Bacillati</taxon>
        <taxon>Bacillota</taxon>
        <taxon>Clostridia</taxon>
        <taxon>Peptostreptococcales</taxon>
        <taxon>Anaerovoracaceae</taxon>
        <taxon>Anoxybacterium</taxon>
    </lineage>
</organism>
<protein>
    <submittedName>
        <fullName evidence="1">50S ribosomal protein L7</fullName>
    </submittedName>
</protein>
<sequence length="101" mass="11199">MRKKVDSYLGFAAKSKNLVSGYQSCLHAIKHRKLKLLIFAEDLSENTVKKLSRVADESGVPVRVYGHSEELSQITGNQDRGIFGITDGNFAEAIMKEIDGK</sequence>
<proteinExistence type="predicted"/>
<dbReference type="EMBL" id="CP042469">
    <property type="protein sequence ID" value="QOX62566.1"/>
    <property type="molecule type" value="Genomic_DNA"/>
</dbReference>
<evidence type="ECO:0000313" key="1">
    <source>
        <dbReference type="EMBL" id="QOX62566.1"/>
    </source>
</evidence>
<evidence type="ECO:0000313" key="2">
    <source>
        <dbReference type="Proteomes" id="UP000594014"/>
    </source>
</evidence>
<dbReference type="Proteomes" id="UP000594014">
    <property type="component" value="Chromosome"/>
</dbReference>
<accession>A0ACD1A873</accession>
<keyword evidence="1" id="KW-0689">Ribosomal protein</keyword>
<keyword evidence="2" id="KW-1185">Reference proteome</keyword>
<keyword evidence="1" id="KW-0687">Ribonucleoprotein</keyword>
<name>A0ACD1A873_9FIRM</name>
<gene>
    <name evidence="1" type="ORF">FRZ06_04000</name>
</gene>
<reference evidence="1" key="1">
    <citation type="submission" date="2019-08" db="EMBL/GenBank/DDBJ databases">
        <title>Genome sequence of Clostridiales bacterium MT110.</title>
        <authorList>
            <person name="Cao J."/>
        </authorList>
    </citation>
    <scope>NUCLEOTIDE SEQUENCE</scope>
    <source>
        <strain evidence="1">MT110</strain>
    </source>
</reference>